<name>A0AAV4PBT4_CAEEX</name>
<dbReference type="Proteomes" id="UP001054945">
    <property type="component" value="Unassembled WGS sequence"/>
</dbReference>
<protein>
    <submittedName>
        <fullName evidence="1">Uncharacterized protein</fullName>
    </submittedName>
</protein>
<proteinExistence type="predicted"/>
<dbReference type="EMBL" id="BPLR01004251">
    <property type="protein sequence ID" value="GIX93453.1"/>
    <property type="molecule type" value="Genomic_DNA"/>
</dbReference>
<organism evidence="1 2">
    <name type="scientific">Caerostris extrusa</name>
    <name type="common">Bark spider</name>
    <name type="synonym">Caerostris bankana</name>
    <dbReference type="NCBI Taxonomy" id="172846"/>
    <lineage>
        <taxon>Eukaryota</taxon>
        <taxon>Metazoa</taxon>
        <taxon>Ecdysozoa</taxon>
        <taxon>Arthropoda</taxon>
        <taxon>Chelicerata</taxon>
        <taxon>Arachnida</taxon>
        <taxon>Araneae</taxon>
        <taxon>Araneomorphae</taxon>
        <taxon>Entelegynae</taxon>
        <taxon>Araneoidea</taxon>
        <taxon>Araneidae</taxon>
        <taxon>Caerostris</taxon>
    </lineage>
</organism>
<evidence type="ECO:0000313" key="2">
    <source>
        <dbReference type="Proteomes" id="UP001054945"/>
    </source>
</evidence>
<accession>A0AAV4PBT4</accession>
<gene>
    <name evidence="1" type="ORF">CEXT_166931</name>
</gene>
<dbReference type="AlphaFoldDB" id="A0AAV4PBT4"/>
<comment type="caution">
    <text evidence="1">The sequence shown here is derived from an EMBL/GenBank/DDBJ whole genome shotgun (WGS) entry which is preliminary data.</text>
</comment>
<sequence length="290" mass="33348">MVMRDQPSSKQAIEQQYIEVVMERFDIDIQPMLNTDVLCTISGIVVVHPSDREVRPQSDADHCLHCGQCACRTAAPQHIKNHHFVNSVCRQRDLTRRFPIDIHSYFRDISDHHPLGSHGIRQLLLQNRRTHRTLCCAGAGGRESRGSYVPDWWSASFGGNSRHLLTIRNEGEDHEGRAVKIALDKALYKDRKILRVSSRALSFSIYCGDGITANVILQYNVTFRKTCNAADYFQCMKWSTRHPDLNPKYNIWNIPEERVSVLNPSPQMSHLDNLTKDNDTRFHVLHHRLA</sequence>
<keyword evidence="2" id="KW-1185">Reference proteome</keyword>
<evidence type="ECO:0000313" key="1">
    <source>
        <dbReference type="EMBL" id="GIX93453.1"/>
    </source>
</evidence>
<reference evidence="1 2" key="1">
    <citation type="submission" date="2021-06" db="EMBL/GenBank/DDBJ databases">
        <title>Caerostris extrusa draft genome.</title>
        <authorList>
            <person name="Kono N."/>
            <person name="Arakawa K."/>
        </authorList>
    </citation>
    <scope>NUCLEOTIDE SEQUENCE [LARGE SCALE GENOMIC DNA]</scope>
</reference>